<dbReference type="CDD" id="cd06223">
    <property type="entry name" value="PRTases_typeI"/>
    <property type="match status" value="1"/>
</dbReference>
<dbReference type="GeneID" id="95389479"/>
<evidence type="ECO:0000259" key="1">
    <source>
        <dbReference type="Pfam" id="PF00156"/>
    </source>
</evidence>
<evidence type="ECO:0000313" key="3">
    <source>
        <dbReference type="Proteomes" id="UP000579945"/>
    </source>
</evidence>
<dbReference type="Gene3D" id="3.40.50.2020">
    <property type="match status" value="2"/>
</dbReference>
<keyword evidence="3" id="KW-1185">Reference proteome</keyword>
<keyword evidence="2" id="KW-0378">Hydrolase</keyword>
<dbReference type="GO" id="GO:0016787">
    <property type="term" value="F:hydrolase activity"/>
    <property type="evidence" value="ECO:0007669"/>
    <property type="project" value="UniProtKB-KW"/>
</dbReference>
<dbReference type="Gene3D" id="3.40.50.1820">
    <property type="entry name" value="alpha/beta hydrolase"/>
    <property type="match status" value="1"/>
</dbReference>
<dbReference type="AlphaFoldDB" id="A0A7W5YR67"/>
<dbReference type="GO" id="GO:0016757">
    <property type="term" value="F:glycosyltransferase activity"/>
    <property type="evidence" value="ECO:0007669"/>
    <property type="project" value="UniProtKB-KW"/>
</dbReference>
<dbReference type="SUPFAM" id="SSF53474">
    <property type="entry name" value="alpha/beta-Hydrolases"/>
    <property type="match status" value="1"/>
</dbReference>
<dbReference type="InterPro" id="IPR029057">
    <property type="entry name" value="PRTase-like"/>
</dbReference>
<dbReference type="Pfam" id="PF00156">
    <property type="entry name" value="Pribosyltran"/>
    <property type="match status" value="1"/>
</dbReference>
<dbReference type="RefSeq" id="WP_183647372.1">
    <property type="nucleotide sequence ID" value="NZ_JACIBV010000001.1"/>
</dbReference>
<keyword evidence="2" id="KW-0328">Glycosyltransferase</keyword>
<keyword evidence="2" id="KW-0808">Transferase</keyword>
<protein>
    <submittedName>
        <fullName evidence="2">Putative phosphoribosyltransferase/putative alpha/beta-hydrolase family hydrolase</fullName>
    </submittedName>
</protein>
<dbReference type="InterPro" id="IPR029058">
    <property type="entry name" value="AB_hydrolase_fold"/>
</dbReference>
<comment type="caution">
    <text evidence="2">The sequence shown here is derived from an EMBL/GenBank/DDBJ whole genome shotgun (WGS) entry which is preliminary data.</text>
</comment>
<reference evidence="2 3" key="1">
    <citation type="submission" date="2020-08" db="EMBL/GenBank/DDBJ databases">
        <title>Sequencing the genomes of 1000 actinobacteria strains.</title>
        <authorList>
            <person name="Klenk H.-P."/>
        </authorList>
    </citation>
    <scope>NUCLEOTIDE SEQUENCE [LARGE SCALE GENOMIC DNA]</scope>
    <source>
        <strain evidence="2 3">DSM 44320</strain>
    </source>
</reference>
<dbReference type="InterPro" id="IPR000836">
    <property type="entry name" value="PRTase_dom"/>
</dbReference>
<gene>
    <name evidence="2" type="ORF">FHR33_003024</name>
</gene>
<sequence length="351" mass="36709">MFIDRADAGRRLAVRLLHLASEEPVVLGLPEGGVPVAFEVARELDAPLDVAGVSAEGEGTGHGGDGVALAGRTVIVVGDGLASGSTARAACAAARASGAARVVMAAPLRAREAVVPEADEVVCLIEPEGPRAVGEWYEDFGQVTEADVSAMLGRAATAPRARDVELTAPQGAGGMVVFAHGGGSSRHSPRNRRVAAALHEVRLGTLLFDLTRPEEDVFDVPLLARRLSETVRWVRERTQGASIGYYGASTGAAAALWSAAELGDDIAAVVSRGGRPDLAGPRLAGVTAPTLLIVGERDEPVLTLNRSAQERLRCPNKLEIVRGATHLFAEPGTLDTVAELARAWFVRHLNR</sequence>
<evidence type="ECO:0000313" key="2">
    <source>
        <dbReference type="EMBL" id="MBB3727164.1"/>
    </source>
</evidence>
<name>A0A7W5YR67_9ACTN</name>
<feature type="domain" description="Phosphoribosyltransferase" evidence="1">
    <location>
        <begin position="7"/>
        <end position="123"/>
    </location>
</feature>
<dbReference type="Proteomes" id="UP000579945">
    <property type="component" value="Unassembled WGS sequence"/>
</dbReference>
<dbReference type="EMBL" id="JACIBV010000001">
    <property type="protein sequence ID" value="MBB3727164.1"/>
    <property type="molecule type" value="Genomic_DNA"/>
</dbReference>
<accession>A0A7W5YR67</accession>
<proteinExistence type="predicted"/>
<organism evidence="2 3">
    <name type="scientific">Nonomuraea dietziae</name>
    <dbReference type="NCBI Taxonomy" id="65515"/>
    <lineage>
        <taxon>Bacteria</taxon>
        <taxon>Bacillati</taxon>
        <taxon>Actinomycetota</taxon>
        <taxon>Actinomycetes</taxon>
        <taxon>Streptosporangiales</taxon>
        <taxon>Streptosporangiaceae</taxon>
        <taxon>Nonomuraea</taxon>
    </lineage>
</organism>
<dbReference type="SUPFAM" id="SSF53271">
    <property type="entry name" value="PRTase-like"/>
    <property type="match status" value="1"/>
</dbReference>